<gene>
    <name evidence="2" type="ORF">FHR75_000227</name>
</gene>
<name>A0A7W4TI92_KINRA</name>
<dbReference type="InterPro" id="IPR016181">
    <property type="entry name" value="Acyl_CoA_acyltransferase"/>
</dbReference>
<dbReference type="Gene3D" id="3.40.630.30">
    <property type="match status" value="1"/>
</dbReference>
<comment type="caution">
    <text evidence="2">The sequence shown here is derived from an EMBL/GenBank/DDBJ whole genome shotgun (WGS) entry which is preliminary data.</text>
</comment>
<dbReference type="AlphaFoldDB" id="A0A7W4TI92"/>
<sequence>MSAPSPSAPAPDDVAVTDVADRHRYEARVEGQLAAIAEYLPTREFLVFSHTEVLPGFEGRGIATTLVARALDDVRRRQLRVMPLCPFVAAFVRRHPQEYGDLVFTSTTPGSLTTAD</sequence>
<dbReference type="CDD" id="cd04301">
    <property type="entry name" value="NAT_SF"/>
    <property type="match status" value="1"/>
</dbReference>
<feature type="domain" description="N-acetyltransferase" evidence="1">
    <location>
        <begin position="17"/>
        <end position="104"/>
    </location>
</feature>
<organism evidence="2 3">
    <name type="scientific">Kineococcus radiotolerans</name>
    <dbReference type="NCBI Taxonomy" id="131568"/>
    <lineage>
        <taxon>Bacteria</taxon>
        <taxon>Bacillati</taxon>
        <taxon>Actinomycetota</taxon>
        <taxon>Actinomycetes</taxon>
        <taxon>Kineosporiales</taxon>
        <taxon>Kineosporiaceae</taxon>
        <taxon>Kineococcus</taxon>
    </lineage>
</organism>
<protein>
    <recommendedName>
        <fullName evidence="1">N-acetyltransferase domain-containing protein</fullName>
    </recommendedName>
</protein>
<dbReference type="PANTHER" id="PTHR31435:SF10">
    <property type="entry name" value="BSR4717 PROTEIN"/>
    <property type="match status" value="1"/>
</dbReference>
<reference evidence="2 3" key="1">
    <citation type="submission" date="2020-08" db="EMBL/GenBank/DDBJ databases">
        <title>The Agave Microbiome: Exploring the role of microbial communities in plant adaptations to desert environments.</title>
        <authorList>
            <person name="Partida-Martinez L.P."/>
        </authorList>
    </citation>
    <scope>NUCLEOTIDE SEQUENCE [LARGE SCALE GENOMIC DNA]</scope>
    <source>
        <strain evidence="2 3">AS2.23</strain>
    </source>
</reference>
<dbReference type="Pfam" id="PF14542">
    <property type="entry name" value="Acetyltransf_CG"/>
    <property type="match status" value="1"/>
</dbReference>
<dbReference type="InterPro" id="IPR045057">
    <property type="entry name" value="Gcn5-rel_NAT"/>
</dbReference>
<evidence type="ECO:0000313" key="3">
    <source>
        <dbReference type="Proteomes" id="UP000533269"/>
    </source>
</evidence>
<reference evidence="2 3" key="2">
    <citation type="submission" date="2020-08" db="EMBL/GenBank/DDBJ databases">
        <authorList>
            <person name="Partida-Martinez L."/>
            <person name="Huntemann M."/>
            <person name="Clum A."/>
            <person name="Wang J."/>
            <person name="Palaniappan K."/>
            <person name="Ritter S."/>
            <person name="Chen I.-M."/>
            <person name="Stamatis D."/>
            <person name="Reddy T."/>
            <person name="O'Malley R."/>
            <person name="Daum C."/>
            <person name="Shapiro N."/>
            <person name="Ivanova N."/>
            <person name="Kyrpides N."/>
            <person name="Woyke T."/>
        </authorList>
    </citation>
    <scope>NUCLEOTIDE SEQUENCE [LARGE SCALE GENOMIC DNA]</scope>
    <source>
        <strain evidence="2 3">AS2.23</strain>
    </source>
</reference>
<dbReference type="RefSeq" id="WP_183390096.1">
    <property type="nucleotide sequence ID" value="NZ_JACHVY010000001.1"/>
</dbReference>
<dbReference type="PANTHER" id="PTHR31435">
    <property type="entry name" value="PROTEIN NATD1"/>
    <property type="match status" value="1"/>
</dbReference>
<evidence type="ECO:0000313" key="2">
    <source>
        <dbReference type="EMBL" id="MBB2899439.1"/>
    </source>
</evidence>
<evidence type="ECO:0000259" key="1">
    <source>
        <dbReference type="PROSITE" id="PS51729"/>
    </source>
</evidence>
<dbReference type="EMBL" id="JACHVY010000001">
    <property type="protein sequence ID" value="MBB2899439.1"/>
    <property type="molecule type" value="Genomic_DNA"/>
</dbReference>
<proteinExistence type="predicted"/>
<dbReference type="Proteomes" id="UP000533269">
    <property type="component" value="Unassembled WGS sequence"/>
</dbReference>
<accession>A0A7W4TI92</accession>
<dbReference type="InterPro" id="IPR031165">
    <property type="entry name" value="GNAT_YJDJ"/>
</dbReference>
<dbReference type="SUPFAM" id="SSF55729">
    <property type="entry name" value="Acyl-CoA N-acyltransferases (Nat)"/>
    <property type="match status" value="1"/>
</dbReference>
<dbReference type="PROSITE" id="PS51729">
    <property type="entry name" value="GNAT_YJDJ"/>
    <property type="match status" value="1"/>
</dbReference>